<feature type="domain" description="Ubiquitin-like" evidence="3">
    <location>
        <begin position="696"/>
        <end position="771"/>
    </location>
</feature>
<dbReference type="GO" id="GO:0016887">
    <property type="term" value="F:ATP hydrolysis activity"/>
    <property type="evidence" value="ECO:0007669"/>
    <property type="project" value="InterPro"/>
</dbReference>
<evidence type="ECO:0000259" key="3">
    <source>
        <dbReference type="PROSITE" id="PS50053"/>
    </source>
</evidence>
<name>A0A1R3K639_9ROSI</name>
<dbReference type="Gene3D" id="3.40.50.300">
    <property type="entry name" value="P-loop containing nucleotide triphosphate hydrolases"/>
    <property type="match status" value="1"/>
</dbReference>
<dbReference type="PRINTS" id="PR00348">
    <property type="entry name" value="UBIQUITIN"/>
</dbReference>
<gene>
    <name evidence="4" type="ORF">COLO4_11023</name>
</gene>
<evidence type="ECO:0000313" key="4">
    <source>
        <dbReference type="EMBL" id="OMP02516.1"/>
    </source>
</evidence>
<keyword evidence="1" id="KW-0547">Nucleotide-binding</keyword>
<dbReference type="SUPFAM" id="SSF54236">
    <property type="entry name" value="Ubiquitin-like"/>
    <property type="match status" value="1"/>
</dbReference>
<dbReference type="AlphaFoldDB" id="A0A1R3K639"/>
<evidence type="ECO:0000256" key="1">
    <source>
        <dbReference type="ARBA" id="ARBA00022741"/>
    </source>
</evidence>
<dbReference type="PANTHER" id="PTHR11638">
    <property type="entry name" value="ATP-DEPENDENT CLP PROTEASE"/>
    <property type="match status" value="1"/>
</dbReference>
<dbReference type="SMART" id="SM00213">
    <property type="entry name" value="UBQ"/>
    <property type="match status" value="1"/>
</dbReference>
<dbReference type="InterPro" id="IPR027417">
    <property type="entry name" value="P-loop_NTPase"/>
</dbReference>
<dbReference type="EMBL" id="AWUE01014619">
    <property type="protein sequence ID" value="OMP02516.1"/>
    <property type="molecule type" value="Genomic_DNA"/>
</dbReference>
<dbReference type="InterPro" id="IPR050130">
    <property type="entry name" value="ClpA_ClpB"/>
</dbReference>
<keyword evidence="5" id="KW-1185">Reference proteome</keyword>
<dbReference type="Gene3D" id="3.10.20.90">
    <property type="entry name" value="Phosphatidylinositol 3-kinase Catalytic Subunit, Chain A, domain 1"/>
    <property type="match status" value="1"/>
</dbReference>
<evidence type="ECO:0000256" key="2">
    <source>
        <dbReference type="ARBA" id="ARBA00022840"/>
    </source>
</evidence>
<dbReference type="OrthoDB" id="1146443at2759"/>
<dbReference type="Proteomes" id="UP000187203">
    <property type="component" value="Unassembled WGS sequence"/>
</dbReference>
<comment type="caution">
    <text evidence="4">The sequence shown here is derived from an EMBL/GenBank/DDBJ whole genome shotgun (WGS) entry which is preliminary data.</text>
</comment>
<keyword evidence="2" id="KW-0067">ATP-binding</keyword>
<dbReference type="STRING" id="93759.A0A1R3K639"/>
<dbReference type="InterPro" id="IPR019956">
    <property type="entry name" value="Ubiquitin_dom"/>
</dbReference>
<dbReference type="Pfam" id="PF07724">
    <property type="entry name" value="AAA_2"/>
    <property type="match status" value="1"/>
</dbReference>
<accession>A0A1R3K639</accession>
<dbReference type="InterPro" id="IPR029071">
    <property type="entry name" value="Ubiquitin-like_domsf"/>
</dbReference>
<dbReference type="PROSITE" id="PS50053">
    <property type="entry name" value="UBIQUITIN_2"/>
    <property type="match status" value="1"/>
</dbReference>
<dbReference type="GO" id="GO:0034605">
    <property type="term" value="P:cellular response to heat"/>
    <property type="evidence" value="ECO:0007669"/>
    <property type="project" value="TreeGrafter"/>
</dbReference>
<dbReference type="SUPFAM" id="SSF52540">
    <property type="entry name" value="P-loop containing nucleoside triphosphate hydrolases"/>
    <property type="match status" value="1"/>
</dbReference>
<sequence>MEDVQRRLLEEKKDLEFTYGVHIGSDAVTAACNIVFRYFNEFKEDGEGTQENDECHLQKQAANLLQKVCLKLIADGTSREEKELDMAEYCLHRAIVDIMELRKERDSSFRSWHSYVQSELEGLMEKLDRFMQARTPKMPLLQQRRSKDVISSLKETHQQLAPSLSSVSLAPLGVLVTKLASMFPEGFKGDLTVTPFLIAEVAKPLIEALAEVLYEGKNFLIKLDMSKYRSPDAVTKLLGAPSSFEQQNNVEGHLSEAVKRKPFSVIMFRNFEKAHESVTSLLVEILNCGRITHGQGEELDFTNTIIIITLKNKGFCKRCPCYELMNKSKRPMKQLVESMGGEAKHDCQFSHCLTTAEQNCPSLVNLVDDIVFVERFSFFYSSHATRVEMRDIALPKGVILYPSEAALKRFWQKKFTTGESQIDEVVAPMIQDMHVGNKPSNTDIMYLDIMLRSGQLSHRLADYETLIVDPLYKQFDESLKEFRALYRKEKQTVQNIYLLMLKISQLISTQVASGFSDLAKEVKGLIDNLDDYDDALSSSDEPVEPSCLPEEATMDKGRLNKRVKGGLDNLLMTLSEKPLQPHVATDVIEKALLQLIINKSENLSLCRPKSYLLLGLHRHGKAHLADYLVVSVQNRVARLQMRDAPELQSRLPTIPKFVLGLFKVENDHCFKRESCDEYADMLRCYISYVTEEERTFKILIKPSGELGRRYLGDGMSLEVSSGDTVESLKAELQERAGIDVDEQCLAIQYLPLVDGLKLNDYNIYRECCISLETVY</sequence>
<proteinExistence type="predicted"/>
<dbReference type="InterPro" id="IPR000626">
    <property type="entry name" value="Ubiquitin-like_dom"/>
</dbReference>
<organism evidence="4 5">
    <name type="scientific">Corchorus olitorius</name>
    <dbReference type="NCBI Taxonomy" id="93759"/>
    <lineage>
        <taxon>Eukaryota</taxon>
        <taxon>Viridiplantae</taxon>
        <taxon>Streptophyta</taxon>
        <taxon>Embryophyta</taxon>
        <taxon>Tracheophyta</taxon>
        <taxon>Spermatophyta</taxon>
        <taxon>Magnoliopsida</taxon>
        <taxon>eudicotyledons</taxon>
        <taxon>Gunneridae</taxon>
        <taxon>Pentapetalae</taxon>
        <taxon>rosids</taxon>
        <taxon>malvids</taxon>
        <taxon>Malvales</taxon>
        <taxon>Malvaceae</taxon>
        <taxon>Grewioideae</taxon>
        <taxon>Apeibeae</taxon>
        <taxon>Corchorus</taxon>
    </lineage>
</organism>
<dbReference type="GO" id="GO:0005737">
    <property type="term" value="C:cytoplasm"/>
    <property type="evidence" value="ECO:0007669"/>
    <property type="project" value="TreeGrafter"/>
</dbReference>
<reference evidence="5" key="1">
    <citation type="submission" date="2013-09" db="EMBL/GenBank/DDBJ databases">
        <title>Corchorus olitorius genome sequencing.</title>
        <authorList>
            <person name="Alam M."/>
            <person name="Haque M.S."/>
            <person name="Islam M.S."/>
            <person name="Emdad E.M."/>
            <person name="Islam M.M."/>
            <person name="Ahmed B."/>
            <person name="Halim A."/>
            <person name="Hossen Q.M.M."/>
            <person name="Hossain M.Z."/>
            <person name="Ahmed R."/>
            <person name="Khan M.M."/>
            <person name="Islam R."/>
            <person name="Rashid M.M."/>
            <person name="Khan S.A."/>
            <person name="Rahman M.S."/>
            <person name="Alam M."/>
            <person name="Yahiya A.S."/>
            <person name="Khan M.S."/>
            <person name="Azam M.S."/>
            <person name="Haque T."/>
            <person name="Lashkar M.Z.H."/>
            <person name="Akhand A.I."/>
            <person name="Morshed G."/>
            <person name="Roy S."/>
            <person name="Uddin K.S."/>
            <person name="Rabeya T."/>
            <person name="Hossain A.S."/>
            <person name="Chowdhury A."/>
            <person name="Snigdha A.R."/>
            <person name="Mortoza M.S."/>
            <person name="Matin S.A."/>
            <person name="Hoque S.M.E."/>
            <person name="Islam M.K."/>
            <person name="Roy D.K."/>
            <person name="Haider R."/>
            <person name="Moosa M.M."/>
            <person name="Elias S.M."/>
            <person name="Hasan A.M."/>
            <person name="Jahan S."/>
            <person name="Shafiuddin M."/>
            <person name="Mahmood N."/>
            <person name="Shommy N.S."/>
        </authorList>
    </citation>
    <scope>NUCLEOTIDE SEQUENCE [LARGE SCALE GENOMIC DNA]</scope>
    <source>
        <strain evidence="5">cv. O-4</strain>
    </source>
</reference>
<dbReference type="InterPro" id="IPR003959">
    <property type="entry name" value="ATPase_AAA_core"/>
</dbReference>
<protein>
    <submittedName>
        <fullName evidence="4">Ubiquitin</fullName>
    </submittedName>
</protein>
<dbReference type="PANTHER" id="PTHR11638:SF18">
    <property type="entry name" value="HEAT SHOCK PROTEIN 104"/>
    <property type="match status" value="1"/>
</dbReference>
<dbReference type="GO" id="GO:0005524">
    <property type="term" value="F:ATP binding"/>
    <property type="evidence" value="ECO:0007669"/>
    <property type="project" value="UniProtKB-KW"/>
</dbReference>
<dbReference type="Pfam" id="PF00240">
    <property type="entry name" value="ubiquitin"/>
    <property type="match status" value="1"/>
</dbReference>
<evidence type="ECO:0000313" key="5">
    <source>
        <dbReference type="Proteomes" id="UP000187203"/>
    </source>
</evidence>